<reference evidence="7 8" key="1">
    <citation type="submission" date="2020-08" db="EMBL/GenBank/DDBJ databases">
        <title>Genomic Encyclopedia of Type Strains, Phase IV (KMG-IV): sequencing the most valuable type-strain genomes for metagenomic binning, comparative biology and taxonomic classification.</title>
        <authorList>
            <person name="Goeker M."/>
        </authorList>
    </citation>
    <scope>NUCLEOTIDE SEQUENCE [LARGE SCALE GENOMIC DNA]</scope>
    <source>
        <strain evidence="7 8">DSM 25079</strain>
    </source>
</reference>
<feature type="domain" description="Amine oxidase" evidence="6">
    <location>
        <begin position="42"/>
        <end position="482"/>
    </location>
</feature>
<dbReference type="RefSeq" id="WP_184015661.1">
    <property type="nucleotide sequence ID" value="NZ_JACIJC010000001.1"/>
</dbReference>
<organism evidence="7 8">
    <name type="scientific">Sphingobium boeckii</name>
    <dbReference type="NCBI Taxonomy" id="1082345"/>
    <lineage>
        <taxon>Bacteria</taxon>
        <taxon>Pseudomonadati</taxon>
        <taxon>Pseudomonadota</taxon>
        <taxon>Alphaproteobacteria</taxon>
        <taxon>Sphingomonadales</taxon>
        <taxon>Sphingomonadaceae</taxon>
        <taxon>Sphingobium</taxon>
    </lineage>
</organism>
<dbReference type="InterPro" id="IPR050703">
    <property type="entry name" value="Flavin_MAO"/>
</dbReference>
<feature type="signal peptide" evidence="5">
    <location>
        <begin position="1"/>
        <end position="18"/>
    </location>
</feature>
<name>A0A7W9AG84_9SPHN</name>
<feature type="binding site" evidence="4">
    <location>
        <position position="458"/>
    </location>
    <ligand>
        <name>FAD</name>
        <dbReference type="ChEBI" id="CHEBI:57692"/>
    </ligand>
</feature>
<feature type="binding site" evidence="4">
    <location>
        <position position="43"/>
    </location>
    <ligand>
        <name>FAD</name>
        <dbReference type="ChEBI" id="CHEBI:57692"/>
    </ligand>
</feature>
<comment type="cofactor">
    <cofactor evidence="1">
        <name>FAD</name>
        <dbReference type="ChEBI" id="CHEBI:57692"/>
    </cofactor>
</comment>
<dbReference type="Gene3D" id="3.50.50.60">
    <property type="entry name" value="FAD/NAD(P)-binding domain"/>
    <property type="match status" value="1"/>
</dbReference>
<feature type="binding site" evidence="4">
    <location>
        <begin position="62"/>
        <end position="63"/>
    </location>
    <ligand>
        <name>FAD</name>
        <dbReference type="ChEBI" id="CHEBI:57692"/>
    </ligand>
</feature>
<evidence type="ECO:0000313" key="8">
    <source>
        <dbReference type="Proteomes" id="UP000549617"/>
    </source>
</evidence>
<dbReference type="InterPro" id="IPR036188">
    <property type="entry name" value="FAD/NAD-bd_sf"/>
</dbReference>
<dbReference type="Pfam" id="PF01593">
    <property type="entry name" value="Amino_oxidase"/>
    <property type="match status" value="1"/>
</dbReference>
<evidence type="ECO:0000256" key="3">
    <source>
        <dbReference type="ARBA" id="ARBA00023002"/>
    </source>
</evidence>
<comment type="similarity">
    <text evidence="2">Belongs to the flavin monoamine oxidase family.</text>
</comment>
<keyword evidence="3" id="KW-0560">Oxidoreductase</keyword>
<dbReference type="AlphaFoldDB" id="A0A7W9AG84"/>
<dbReference type="SUPFAM" id="SSF51905">
    <property type="entry name" value="FAD/NAD(P)-binding domain"/>
    <property type="match status" value="1"/>
</dbReference>
<dbReference type="SUPFAM" id="SSF54373">
    <property type="entry name" value="FAD-linked reductases, C-terminal domain"/>
    <property type="match status" value="1"/>
</dbReference>
<dbReference type="PANTHER" id="PTHR43563:SF1">
    <property type="entry name" value="AMINE OXIDASE [FLAVIN-CONTAINING] B"/>
    <property type="match status" value="1"/>
</dbReference>
<evidence type="ECO:0000313" key="7">
    <source>
        <dbReference type="EMBL" id="MBB5684926.1"/>
    </source>
</evidence>
<accession>A0A7W9AG84</accession>
<feature type="binding site" evidence="4">
    <location>
        <position position="272"/>
    </location>
    <ligand>
        <name>FAD</name>
        <dbReference type="ChEBI" id="CHEBI:57692"/>
    </ligand>
</feature>
<dbReference type="Proteomes" id="UP000549617">
    <property type="component" value="Unassembled WGS sequence"/>
</dbReference>
<sequence length="485" mass="52012">MYQGFSRRALMGAGFALAATTALPRSLLAAEQTEVIIVGGGLSGLNAAMVLAEQGCKVTVLEASTRIGGRVFTSTEIEGSPEHGASQLGPFYARVLDRCRQLEVKLGAGANLYADYALSVDGKLMNASDWESSPLNRTVGAERSVVPSALGSYFLTKYNPFDALDEWTTPAALAKYDISYAEWLHQVGASDAAMDMIGRGQVEASLSEVAVLTNLQEIGRPTFETRNSPTSANRDVFEQYARTSQHVIGGTSRLSDAMAASLKGGVLTGKKVVGIDMTPAGATVTCGDGTSYKGDFVISALPFSQLRKIAITPKLTGEQAAAVETMPYAGQNQVWLRVKAPYWEDDGITGSVWSDGPTSLLRQSIDYDGSRNSATVLTTGAKAAVLDRLPPQERGAFVLAELAKIRPSTKGKLEVLGTFSWKQDLFVGGCRHTFRPGEMKRFRPVMAQPHERMHFAGEHTRVIEVGMEAAMESGERAALEVLSRA</sequence>
<keyword evidence="5" id="KW-0732">Signal</keyword>
<evidence type="ECO:0000259" key="6">
    <source>
        <dbReference type="Pfam" id="PF01593"/>
    </source>
</evidence>
<dbReference type="GO" id="GO:0016491">
    <property type="term" value="F:oxidoreductase activity"/>
    <property type="evidence" value="ECO:0007669"/>
    <property type="project" value="UniProtKB-KW"/>
</dbReference>
<dbReference type="InterPro" id="IPR002937">
    <property type="entry name" value="Amino_oxidase"/>
</dbReference>
<protein>
    <submittedName>
        <fullName evidence="7">Monoamine oxidase</fullName>
    </submittedName>
</protein>
<gene>
    <name evidence="7" type="ORF">FHS49_000917</name>
</gene>
<evidence type="ECO:0000256" key="5">
    <source>
        <dbReference type="SAM" id="SignalP"/>
    </source>
</evidence>
<comment type="caution">
    <text evidence="7">The sequence shown here is derived from an EMBL/GenBank/DDBJ whole genome shotgun (WGS) entry which is preliminary data.</text>
</comment>
<dbReference type="InterPro" id="IPR001613">
    <property type="entry name" value="Flavin_amine_oxidase"/>
</dbReference>
<evidence type="ECO:0000256" key="4">
    <source>
        <dbReference type="PIRSR" id="PIRSR601613-1"/>
    </source>
</evidence>
<evidence type="ECO:0000256" key="1">
    <source>
        <dbReference type="ARBA" id="ARBA00001974"/>
    </source>
</evidence>
<evidence type="ECO:0000256" key="2">
    <source>
        <dbReference type="ARBA" id="ARBA00005995"/>
    </source>
</evidence>
<dbReference type="EMBL" id="JACIJC010000001">
    <property type="protein sequence ID" value="MBB5684926.1"/>
    <property type="molecule type" value="Genomic_DNA"/>
</dbReference>
<dbReference type="PRINTS" id="PR00757">
    <property type="entry name" value="AMINEOXDASEF"/>
</dbReference>
<dbReference type="PANTHER" id="PTHR43563">
    <property type="entry name" value="AMINE OXIDASE"/>
    <property type="match status" value="1"/>
</dbReference>
<feature type="chain" id="PRO_5031145996" evidence="5">
    <location>
        <begin position="19"/>
        <end position="485"/>
    </location>
</feature>
<proteinExistence type="inferred from homology"/>
<keyword evidence="8" id="KW-1185">Reference proteome</keyword>